<dbReference type="PANTHER" id="PTHR33993">
    <property type="entry name" value="GLYOXALASE-RELATED"/>
    <property type="match status" value="1"/>
</dbReference>
<dbReference type="PROSITE" id="PS51819">
    <property type="entry name" value="VOC"/>
    <property type="match status" value="1"/>
</dbReference>
<dbReference type="CDD" id="cd07247">
    <property type="entry name" value="SgaA_N_like"/>
    <property type="match status" value="1"/>
</dbReference>
<evidence type="ECO:0000313" key="2">
    <source>
        <dbReference type="EMBL" id="MFC0047061.1"/>
    </source>
</evidence>
<dbReference type="EMBL" id="JBHLXP010000001">
    <property type="protein sequence ID" value="MFC0047061.1"/>
    <property type="molecule type" value="Genomic_DNA"/>
</dbReference>
<dbReference type="SUPFAM" id="SSF54593">
    <property type="entry name" value="Glyoxalase/Bleomycin resistance protein/Dihydroxybiphenyl dioxygenase"/>
    <property type="match status" value="1"/>
</dbReference>
<proteinExistence type="predicted"/>
<evidence type="ECO:0000313" key="3">
    <source>
        <dbReference type="Proteomes" id="UP001589813"/>
    </source>
</evidence>
<dbReference type="InterPro" id="IPR052164">
    <property type="entry name" value="Anthracycline_SecMetBiosynth"/>
</dbReference>
<dbReference type="InterPro" id="IPR004360">
    <property type="entry name" value="Glyas_Fos-R_dOase_dom"/>
</dbReference>
<dbReference type="PANTHER" id="PTHR33993:SF2">
    <property type="entry name" value="VOC DOMAIN-CONTAINING PROTEIN"/>
    <property type="match status" value="1"/>
</dbReference>
<dbReference type="InterPro" id="IPR037523">
    <property type="entry name" value="VOC_core"/>
</dbReference>
<feature type="domain" description="VOC" evidence="1">
    <location>
        <begin position="70"/>
        <end position="187"/>
    </location>
</feature>
<name>A0ABV6B855_9GAMM</name>
<reference evidence="2 3" key="1">
    <citation type="submission" date="2024-09" db="EMBL/GenBank/DDBJ databases">
        <authorList>
            <person name="Sun Q."/>
            <person name="Mori K."/>
        </authorList>
    </citation>
    <scope>NUCLEOTIDE SEQUENCE [LARGE SCALE GENOMIC DNA]</scope>
    <source>
        <strain evidence="2 3">KCTC 23315</strain>
    </source>
</reference>
<comment type="caution">
    <text evidence="2">The sequence shown here is derived from an EMBL/GenBank/DDBJ whole genome shotgun (WGS) entry which is preliminary data.</text>
</comment>
<accession>A0ABV6B855</accession>
<evidence type="ECO:0000259" key="1">
    <source>
        <dbReference type="PROSITE" id="PS51819"/>
    </source>
</evidence>
<gene>
    <name evidence="2" type="ORF">ACFFJP_02010</name>
</gene>
<protein>
    <submittedName>
        <fullName evidence="2">VOC family protein</fullName>
    </submittedName>
</protein>
<keyword evidence="3" id="KW-1185">Reference proteome</keyword>
<sequence>MTRNTAFKRWSRRARLRWNMHTTSLFRLIKMSCRDATKSEALLVVVACMALQLAACSTYQRQEMVQKQNPALYFEIPVNDMTRAMAFYATVFGFDFELEEIHGNQMAFMPFAVDGSGISGALAKGEIYKPTVNGTLIYLHTASIDNTLNAAQLAGAKVLFPKTKAGDHVYVAEIEDSEGNRIGLMEPLE</sequence>
<dbReference type="Pfam" id="PF00903">
    <property type="entry name" value="Glyoxalase"/>
    <property type="match status" value="1"/>
</dbReference>
<dbReference type="RefSeq" id="WP_377239941.1">
    <property type="nucleotide sequence ID" value="NZ_JBHLXP010000001.1"/>
</dbReference>
<dbReference type="InterPro" id="IPR029068">
    <property type="entry name" value="Glyas_Bleomycin-R_OHBP_Dase"/>
</dbReference>
<dbReference type="Gene3D" id="3.10.180.10">
    <property type="entry name" value="2,3-Dihydroxybiphenyl 1,2-Dioxygenase, domain 1"/>
    <property type="match status" value="1"/>
</dbReference>
<organism evidence="2 3">
    <name type="scientific">Rheinheimera tilapiae</name>
    <dbReference type="NCBI Taxonomy" id="875043"/>
    <lineage>
        <taxon>Bacteria</taxon>
        <taxon>Pseudomonadati</taxon>
        <taxon>Pseudomonadota</taxon>
        <taxon>Gammaproteobacteria</taxon>
        <taxon>Chromatiales</taxon>
        <taxon>Chromatiaceae</taxon>
        <taxon>Rheinheimera</taxon>
    </lineage>
</organism>
<dbReference type="Proteomes" id="UP001589813">
    <property type="component" value="Unassembled WGS sequence"/>
</dbReference>